<evidence type="ECO:0000259" key="2">
    <source>
        <dbReference type="Pfam" id="PF16472"/>
    </source>
</evidence>
<protein>
    <recommendedName>
        <fullName evidence="2">Prolow-density lipoprotein receptor-related protein 1-like beta-propeller domain-containing protein</fullName>
    </recommendedName>
</protein>
<feature type="chain" id="PRO_5041710321" description="Prolow-density lipoprotein receptor-related protein 1-like beta-propeller domain-containing protein" evidence="1">
    <location>
        <begin position="22"/>
        <end position="712"/>
    </location>
</feature>
<dbReference type="Proteomes" id="UP001179121">
    <property type="component" value="Chromosome"/>
</dbReference>
<accession>A0AA86MZ87</accession>
<gene>
    <name evidence="3" type="ORF">DNFV4_02214</name>
</gene>
<sequence length="712" mass="73266">MKNNRMASVQVMLANALLCLAGCSSGGDQGTSAPPVSAVTAEGLWTGTTTTARTVTGIILDNGSFWVLYSAPNNSSIIAGGVQGTSSSSNGNFSSMDARDFNLEGGGINNATIAGNYVAKQSLSGTITYPSLNQAVAFSGVYDAAYDLTPSLATIAGSYSGTAAVVGSIGESATVAISQSGAVSGVGNSGCTFTGTVAPRAKGNVYDVTVTFGGGVCSNGNSTVTGIGYFDAGSNRLYSAAVNSARTNGFIFVGTKSPGPSPLAKVILGRSTNGNLDMYLSNIDGSAVVTLAADSTISERFSRVVGNQVIYHTSPVGPLVPRDIWKVNLDGTGAAQLVSTGADEFASGVTATWLVYGISQTIGGLRDLASVSLDGSTQRVLASSGDDEYFRSIVGERVIYERRVGSQVNPQSNNTDIYSINADGTDVRPIATTALEEFDQATVGNRLIFVRRNDPSSPADLLIANIDGTGAPITLAGSPDSEFFGAVAGNRMIYMRGVAGGGQFDLYAVNLDGTGTTPLSLNPGNEFFAVVVGDRVVYERTVNGQTDIYSVNLNGTGEVPLATGPGDEFTAGVAGDRIIFRRDNGGQDDLYAIRADGTGGEVALVTSALDELFAAVVGDRLIFQRQQPGSSPIGPLDLYSVRLDGTGLTPLAASQDNEDFVGSLGSMIFYERRTGGQISSTPRDLFAIPADGSAAPTPFANTSADEFFAAAF</sequence>
<evidence type="ECO:0000256" key="1">
    <source>
        <dbReference type="SAM" id="SignalP"/>
    </source>
</evidence>
<keyword evidence="1" id="KW-0732">Signal</keyword>
<evidence type="ECO:0000313" key="4">
    <source>
        <dbReference type="Proteomes" id="UP001179121"/>
    </source>
</evidence>
<feature type="domain" description="Prolow-density lipoprotein receptor-related protein 1-like beta-propeller" evidence="2">
    <location>
        <begin position="412"/>
        <end position="673"/>
    </location>
</feature>
<dbReference type="PANTHER" id="PTHR36842">
    <property type="entry name" value="PROTEIN TOLB HOMOLOG"/>
    <property type="match status" value="1"/>
</dbReference>
<dbReference type="AlphaFoldDB" id="A0AA86MZ87"/>
<dbReference type="RefSeq" id="WP_289268559.1">
    <property type="nucleotide sequence ID" value="NZ_OX365700.1"/>
</dbReference>
<dbReference type="InterPro" id="IPR011042">
    <property type="entry name" value="6-blade_b-propeller_TolB-like"/>
</dbReference>
<organism evidence="3 4">
    <name type="scientific">Nitrospira tepida</name>
    <dbReference type="NCBI Taxonomy" id="2973512"/>
    <lineage>
        <taxon>Bacteria</taxon>
        <taxon>Pseudomonadati</taxon>
        <taxon>Nitrospirota</taxon>
        <taxon>Nitrospiria</taxon>
        <taxon>Nitrospirales</taxon>
        <taxon>Nitrospiraceae</taxon>
        <taxon>Nitrospira</taxon>
    </lineage>
</organism>
<dbReference type="EMBL" id="OX365700">
    <property type="protein sequence ID" value="CAI4031795.1"/>
    <property type="molecule type" value="Genomic_DNA"/>
</dbReference>
<reference evidence="3" key="1">
    <citation type="submission" date="2022-10" db="EMBL/GenBank/DDBJ databases">
        <authorList>
            <person name="Koch H."/>
        </authorList>
    </citation>
    <scope>NUCLEOTIDE SEQUENCE</scope>
    <source>
        <strain evidence="3">DNF</strain>
    </source>
</reference>
<feature type="signal peptide" evidence="1">
    <location>
        <begin position="1"/>
        <end position="21"/>
    </location>
</feature>
<dbReference type="KEGG" id="nti:DNFV4_02214"/>
<proteinExistence type="predicted"/>
<keyword evidence="4" id="KW-1185">Reference proteome</keyword>
<name>A0AA86MZ87_9BACT</name>
<dbReference type="PANTHER" id="PTHR36842:SF1">
    <property type="entry name" value="PROTEIN TOLB"/>
    <property type="match status" value="1"/>
</dbReference>
<dbReference type="InterPro" id="IPR032485">
    <property type="entry name" value="LRP1-like_beta_prop"/>
</dbReference>
<dbReference type="Gene3D" id="2.120.10.30">
    <property type="entry name" value="TolB, C-terminal domain"/>
    <property type="match status" value="2"/>
</dbReference>
<dbReference type="SUPFAM" id="SSF69304">
    <property type="entry name" value="Tricorn protease N-terminal domain"/>
    <property type="match status" value="1"/>
</dbReference>
<evidence type="ECO:0000313" key="3">
    <source>
        <dbReference type="EMBL" id="CAI4031795.1"/>
    </source>
</evidence>
<dbReference type="Pfam" id="PF16472">
    <property type="entry name" value="DUF5050"/>
    <property type="match status" value="1"/>
</dbReference>